<evidence type="ECO:0000256" key="2">
    <source>
        <dbReference type="ARBA" id="ARBA00034247"/>
    </source>
</evidence>
<keyword evidence="7" id="KW-1185">Reference proteome</keyword>
<dbReference type="PANTHER" id="PTHR45138">
    <property type="entry name" value="REGULATORY COMPONENTS OF SENSORY TRANSDUCTION SYSTEM"/>
    <property type="match status" value="1"/>
</dbReference>
<dbReference type="NCBIfam" id="TIGR00254">
    <property type="entry name" value="GGDEF"/>
    <property type="match status" value="1"/>
</dbReference>
<dbReference type="EC" id="2.7.7.65" evidence="1"/>
<keyword evidence="3" id="KW-0472">Membrane</keyword>
<keyword evidence="3" id="KW-1133">Transmembrane helix</keyword>
<evidence type="ECO:0000256" key="1">
    <source>
        <dbReference type="ARBA" id="ARBA00012528"/>
    </source>
</evidence>
<dbReference type="PROSITE" id="PS50885">
    <property type="entry name" value="HAMP"/>
    <property type="match status" value="1"/>
</dbReference>
<evidence type="ECO:0000259" key="4">
    <source>
        <dbReference type="PROSITE" id="PS50885"/>
    </source>
</evidence>
<name>A0A433XK74_9HYPH</name>
<evidence type="ECO:0000313" key="7">
    <source>
        <dbReference type="Proteomes" id="UP000281547"/>
    </source>
</evidence>
<dbReference type="Proteomes" id="UP000281547">
    <property type="component" value="Unassembled WGS sequence"/>
</dbReference>
<dbReference type="InterPro" id="IPR000160">
    <property type="entry name" value="GGDEF_dom"/>
</dbReference>
<proteinExistence type="predicted"/>
<comment type="caution">
    <text evidence="6">The sequence shown here is derived from an EMBL/GenBank/DDBJ whole genome shotgun (WGS) entry which is preliminary data.</text>
</comment>
<dbReference type="Pfam" id="PF00672">
    <property type="entry name" value="HAMP"/>
    <property type="match status" value="1"/>
</dbReference>
<dbReference type="GO" id="GO:0052621">
    <property type="term" value="F:diguanylate cyclase activity"/>
    <property type="evidence" value="ECO:0007669"/>
    <property type="project" value="UniProtKB-EC"/>
</dbReference>
<evidence type="ECO:0000313" key="6">
    <source>
        <dbReference type="EMBL" id="RUT34418.1"/>
    </source>
</evidence>
<dbReference type="AlphaFoldDB" id="A0A433XK74"/>
<protein>
    <recommendedName>
        <fullName evidence="1">diguanylate cyclase</fullName>
        <ecNumber evidence="1">2.7.7.65</ecNumber>
    </recommendedName>
</protein>
<evidence type="ECO:0000256" key="3">
    <source>
        <dbReference type="SAM" id="Phobius"/>
    </source>
</evidence>
<feature type="domain" description="GGDEF" evidence="5">
    <location>
        <begin position="442"/>
        <end position="575"/>
    </location>
</feature>
<dbReference type="Gene3D" id="3.30.70.270">
    <property type="match status" value="1"/>
</dbReference>
<dbReference type="InterPro" id="IPR050469">
    <property type="entry name" value="Diguanylate_Cyclase"/>
</dbReference>
<dbReference type="SUPFAM" id="SSF55073">
    <property type="entry name" value="Nucleotide cyclase"/>
    <property type="match status" value="1"/>
</dbReference>
<dbReference type="SMART" id="SM00267">
    <property type="entry name" value="GGDEF"/>
    <property type="match status" value="1"/>
</dbReference>
<gene>
    <name evidence="6" type="ORF">EMQ25_00185</name>
</gene>
<accession>A0A433XK74</accession>
<dbReference type="InterPro" id="IPR003660">
    <property type="entry name" value="HAMP_dom"/>
</dbReference>
<dbReference type="Gene3D" id="6.10.340.10">
    <property type="match status" value="1"/>
</dbReference>
<sequence length="583" mass="63677">MTAGGLKRVLTTSLRTRIALLMLAGFLAVSVPAYGAFVWIVNTTVVSLGTLFAEKQILFDRYRGLGALMREVSLAETLARSPTVRDWAFDESDPQKMRRGIAELEHYRQAFADKSYFFVVGASGNYYFNDAANSYAGNQYSYTLDPDNPRDGWYYKTAALGEGCHLNVDNDDTLRVTKVWMNCVIREGARVLGIVGTGLDLTSFIREVVDIPQTGVQSMFVDRSGALQAHRDPRLVDFQSLTKDISNKKTIFNLIDRPQDGALLSRLMTEVTSGDVLVRSAFMQVDGRQTLVGVGYLDRLGWYNITFMDVDEIIDRDLFLPIGLLLGAMMLAVTLVLALVIKRMVIDRVEAVEAGVAAVRAGVYRPELQDRGADEIGRLSRAFGEMASAVSMNTQMLETVVDERTRQLQDLANLDQLTAIPNRRGFVSAFETASLGARSERLSPALLLIDVDRFKQINDSHGHQAGDLVLVEVARRLGAIVRPEDVCGRWGGDEFIVLIADVGTLGLRAIAGAIAQALSGAPYPLQAETALHIGFSIGACLVEPGEGIDAAADRADAALYRAKADGRGRVVVEDGMRARRAAG</sequence>
<comment type="catalytic activity">
    <reaction evidence="2">
        <text>2 GTP = 3',3'-c-di-GMP + 2 diphosphate</text>
        <dbReference type="Rhea" id="RHEA:24898"/>
        <dbReference type="ChEBI" id="CHEBI:33019"/>
        <dbReference type="ChEBI" id="CHEBI:37565"/>
        <dbReference type="ChEBI" id="CHEBI:58805"/>
        <dbReference type="EC" id="2.7.7.65"/>
    </reaction>
</comment>
<dbReference type="RefSeq" id="WP_127186537.1">
    <property type="nucleotide sequence ID" value="NZ_RZNJ01000001.1"/>
</dbReference>
<dbReference type="OrthoDB" id="9812260at2"/>
<dbReference type="GO" id="GO:0007165">
    <property type="term" value="P:signal transduction"/>
    <property type="evidence" value="ECO:0007669"/>
    <property type="project" value="InterPro"/>
</dbReference>
<dbReference type="PROSITE" id="PS50887">
    <property type="entry name" value="GGDEF"/>
    <property type="match status" value="1"/>
</dbReference>
<dbReference type="Pfam" id="PF00990">
    <property type="entry name" value="GGDEF"/>
    <property type="match status" value="1"/>
</dbReference>
<dbReference type="CDD" id="cd06225">
    <property type="entry name" value="HAMP"/>
    <property type="match status" value="1"/>
</dbReference>
<dbReference type="EMBL" id="RZNJ01000001">
    <property type="protein sequence ID" value="RUT34418.1"/>
    <property type="molecule type" value="Genomic_DNA"/>
</dbReference>
<evidence type="ECO:0000259" key="5">
    <source>
        <dbReference type="PROSITE" id="PS50887"/>
    </source>
</evidence>
<dbReference type="CDD" id="cd01949">
    <property type="entry name" value="GGDEF"/>
    <property type="match status" value="1"/>
</dbReference>
<dbReference type="GO" id="GO:0016020">
    <property type="term" value="C:membrane"/>
    <property type="evidence" value="ECO:0007669"/>
    <property type="project" value="InterPro"/>
</dbReference>
<organism evidence="6 7">
    <name type="scientific">Arsenicitalea aurantiaca</name>
    <dbReference type="NCBI Taxonomy" id="1783274"/>
    <lineage>
        <taxon>Bacteria</taxon>
        <taxon>Pseudomonadati</taxon>
        <taxon>Pseudomonadota</taxon>
        <taxon>Alphaproteobacteria</taxon>
        <taxon>Hyphomicrobiales</taxon>
        <taxon>Devosiaceae</taxon>
        <taxon>Arsenicitalea</taxon>
    </lineage>
</organism>
<keyword evidence="3" id="KW-0812">Transmembrane</keyword>
<reference evidence="6 7" key="1">
    <citation type="journal article" date="2016" name="Int. J. Syst. Evol. Microbiol.">
        <title>Arsenicitalea aurantiaca gen. nov., sp. nov., a new member of the family Hyphomicrobiaceae, isolated from high-arsenic sediment.</title>
        <authorList>
            <person name="Mu Y."/>
            <person name="Zhou L."/>
            <person name="Zeng X.C."/>
            <person name="Liu L."/>
            <person name="Pan Y."/>
            <person name="Chen X."/>
            <person name="Wang J."/>
            <person name="Li S."/>
            <person name="Li W.J."/>
            <person name="Wang Y."/>
        </authorList>
    </citation>
    <scope>NUCLEOTIDE SEQUENCE [LARGE SCALE GENOMIC DNA]</scope>
    <source>
        <strain evidence="6 7">42-50</strain>
    </source>
</reference>
<feature type="transmembrane region" description="Helical" evidence="3">
    <location>
        <begin position="318"/>
        <end position="341"/>
    </location>
</feature>
<dbReference type="SMART" id="SM00304">
    <property type="entry name" value="HAMP"/>
    <property type="match status" value="1"/>
</dbReference>
<dbReference type="InterPro" id="IPR029787">
    <property type="entry name" value="Nucleotide_cyclase"/>
</dbReference>
<dbReference type="PANTHER" id="PTHR45138:SF9">
    <property type="entry name" value="DIGUANYLATE CYCLASE DGCM-RELATED"/>
    <property type="match status" value="1"/>
</dbReference>
<dbReference type="InterPro" id="IPR043128">
    <property type="entry name" value="Rev_trsase/Diguanyl_cyclase"/>
</dbReference>
<feature type="domain" description="HAMP" evidence="4">
    <location>
        <begin position="343"/>
        <end position="395"/>
    </location>
</feature>